<comment type="caution">
    <text evidence="2">The sequence shown here is derived from an EMBL/GenBank/DDBJ whole genome shotgun (WGS) entry which is preliminary data.</text>
</comment>
<evidence type="ECO:0000313" key="2">
    <source>
        <dbReference type="EMBL" id="KAG4413110.1"/>
    </source>
</evidence>
<proteinExistence type="predicted"/>
<organism evidence="2 3">
    <name type="scientific">Cadophora malorum</name>
    <dbReference type="NCBI Taxonomy" id="108018"/>
    <lineage>
        <taxon>Eukaryota</taxon>
        <taxon>Fungi</taxon>
        <taxon>Dikarya</taxon>
        <taxon>Ascomycota</taxon>
        <taxon>Pezizomycotina</taxon>
        <taxon>Leotiomycetes</taxon>
        <taxon>Helotiales</taxon>
        <taxon>Ploettnerulaceae</taxon>
        <taxon>Cadophora</taxon>
    </lineage>
</organism>
<dbReference type="PANTHER" id="PTHR40788:SF1">
    <property type="entry name" value="IPA PROTEIN"/>
    <property type="match status" value="1"/>
</dbReference>
<keyword evidence="3" id="KW-1185">Reference proteome</keyword>
<dbReference type="EMBL" id="JAFJYH010000333">
    <property type="protein sequence ID" value="KAG4413110.1"/>
    <property type="molecule type" value="Genomic_DNA"/>
</dbReference>
<reference evidence="2" key="1">
    <citation type="submission" date="2021-02" db="EMBL/GenBank/DDBJ databases">
        <title>Genome sequence Cadophora malorum strain M34.</title>
        <authorList>
            <person name="Stefanovic E."/>
            <person name="Vu D."/>
            <person name="Scully C."/>
            <person name="Dijksterhuis J."/>
            <person name="Roader J."/>
            <person name="Houbraken J."/>
        </authorList>
    </citation>
    <scope>NUCLEOTIDE SEQUENCE</scope>
    <source>
        <strain evidence="2">M34</strain>
    </source>
</reference>
<feature type="region of interest" description="Disordered" evidence="1">
    <location>
        <begin position="508"/>
        <end position="552"/>
    </location>
</feature>
<evidence type="ECO:0000256" key="1">
    <source>
        <dbReference type="SAM" id="MobiDB-lite"/>
    </source>
</evidence>
<sequence length="657" mass="75735">MDPFAATLPEKARALHGDLARNFRQDGARFEQLWRCLDKNKRARVFLSTAGGNPPKVLISPQDTRLEIYKIIPELKLQEISDDNRLLDLMRYRAECSLWEQYNKGVGDKPGDAAFNEQSMKVNSLHNPHRANPLRYWLNIFSNDEEYIKRIQYPNRMKYEETRALYSGSATTGTCLPRSTGDLVLRRQHHMLQSLNALFVNIMVVEAAYRRAKAVTAAPIATPTGRAEEAMKLFSALRIAYLPDRISVQDVFENLIQQKESYEDILYLPELVPDHKGQNLPVTTDRYISISVFDMIHDKVASPDDQILKAIVVQELANVCHTEYRRVRRHFKHNLQLGPCQKHLERVPGGLEDGFALFRVKSKPDMKKDPHTHYLLSLCQENEAAAVIELIKKTDELHQTDPATRGRMRQAEYEILATWRQLRAGKKGQIYQARLEALKTELKPLKDEVDLSEFVNPMTNLFEKKNTEGAINAIDTLIVEKTGIKLEMPYQDMVEECLEKIRDYHEQQKSKAARGSLKFRPTQIEQRREKNKKRPPQPSVFHSPTIPTNDSDSEEDILKFQVRQDTFNTFSVLFARGEARGSIHWTYFEAAMADLGFSVIEKFGSVYMFLPPARMSVQKSLTFHRPHQSRVEGVVLLIFASRLRRVYGWEMGSFEVV</sequence>
<accession>A0A8H7W107</accession>
<dbReference type="PANTHER" id="PTHR40788">
    <property type="entry name" value="CLR5 DOMAIN-CONTAINING PROTEIN-RELATED"/>
    <property type="match status" value="1"/>
</dbReference>
<dbReference type="AlphaFoldDB" id="A0A8H7W107"/>
<name>A0A8H7W107_9HELO</name>
<evidence type="ECO:0000313" key="3">
    <source>
        <dbReference type="Proteomes" id="UP000664132"/>
    </source>
</evidence>
<dbReference type="OrthoDB" id="2922289at2759"/>
<protein>
    <submittedName>
        <fullName evidence="2">Uncharacterized protein</fullName>
    </submittedName>
</protein>
<feature type="compositionally biased region" description="Polar residues" evidence="1">
    <location>
        <begin position="540"/>
        <end position="550"/>
    </location>
</feature>
<dbReference type="Proteomes" id="UP000664132">
    <property type="component" value="Unassembled WGS sequence"/>
</dbReference>
<gene>
    <name evidence="2" type="ORF">IFR04_013762</name>
</gene>